<dbReference type="InterPro" id="IPR018752">
    <property type="entry name" value="DabA"/>
</dbReference>
<name>A0A0S2K9N1_9GAMM</name>
<dbReference type="Proteomes" id="UP000065641">
    <property type="component" value="Chromosome"/>
</dbReference>
<dbReference type="OrthoDB" id="9811798at2"/>
<evidence type="ECO:0000256" key="2">
    <source>
        <dbReference type="ARBA" id="ARBA00022475"/>
    </source>
</evidence>
<keyword evidence="7" id="KW-1185">Reference proteome</keyword>
<evidence type="ECO:0000313" key="7">
    <source>
        <dbReference type="Proteomes" id="UP000065641"/>
    </source>
</evidence>
<sequence length="182" mass="19885">MAALVMITRISIKVRLAWSTVVQIGPMLVECALGLYELALWRHTGSLQHDTYRMVRRQGAHLDHAVFDTPSAGFGLVEMLGIFKSISMLKNSLKPAVPGHPVNQLCDDRPFVLTQQGQTLSVTTLTELAATVLTHMGLTENVAPVVLLLGHSCETANNAAFVVAPRSMTQKIDLQGRSFLHD</sequence>
<dbReference type="PANTHER" id="PTHR38344">
    <property type="entry name" value="UPF0753 PROTEIN AQ_863"/>
    <property type="match status" value="1"/>
</dbReference>
<dbReference type="AlphaFoldDB" id="A0A0S2K9N1"/>
<gene>
    <name evidence="6" type="ORF">PS2015_378</name>
</gene>
<protein>
    <submittedName>
        <fullName evidence="6">Uncharacterized protein</fullName>
    </submittedName>
</protein>
<evidence type="ECO:0000256" key="3">
    <source>
        <dbReference type="ARBA" id="ARBA00022723"/>
    </source>
</evidence>
<dbReference type="EMBL" id="CP013189">
    <property type="protein sequence ID" value="ALO45067.1"/>
    <property type="molecule type" value="Genomic_DNA"/>
</dbReference>
<dbReference type="Pfam" id="PF10070">
    <property type="entry name" value="DabA"/>
    <property type="match status" value="1"/>
</dbReference>
<dbReference type="KEGG" id="pspi:PS2015_378"/>
<organism evidence="6 7">
    <name type="scientific">Pseudohongiella spirulinae</name>
    <dbReference type="NCBI Taxonomy" id="1249552"/>
    <lineage>
        <taxon>Bacteria</taxon>
        <taxon>Pseudomonadati</taxon>
        <taxon>Pseudomonadota</taxon>
        <taxon>Gammaproteobacteria</taxon>
        <taxon>Pseudomonadales</taxon>
        <taxon>Pseudohongiellaceae</taxon>
        <taxon>Pseudohongiella</taxon>
    </lineage>
</organism>
<evidence type="ECO:0000256" key="5">
    <source>
        <dbReference type="ARBA" id="ARBA00023136"/>
    </source>
</evidence>
<reference evidence="6 7" key="1">
    <citation type="submission" date="2015-11" db="EMBL/GenBank/DDBJ databases">
        <authorList>
            <person name="Zhang Y."/>
            <person name="Guo Z."/>
        </authorList>
    </citation>
    <scope>NUCLEOTIDE SEQUENCE [LARGE SCALE GENOMIC DNA]</scope>
    <source>
        <strain evidence="6 7">KCTC 32221</strain>
    </source>
</reference>
<proteinExistence type="predicted"/>
<accession>A0A0S2K9N1</accession>
<evidence type="ECO:0000256" key="1">
    <source>
        <dbReference type="ARBA" id="ARBA00022448"/>
    </source>
</evidence>
<keyword evidence="4" id="KW-0862">Zinc</keyword>
<keyword evidence="5" id="KW-0472">Membrane</keyword>
<evidence type="ECO:0000313" key="6">
    <source>
        <dbReference type="EMBL" id="ALO45067.1"/>
    </source>
</evidence>
<keyword evidence="1" id="KW-0813">Transport</keyword>
<keyword evidence="2" id="KW-1003">Cell membrane</keyword>
<keyword evidence="3" id="KW-0479">Metal-binding</keyword>
<dbReference type="PANTHER" id="PTHR38344:SF1">
    <property type="entry name" value="INORGANIC CARBON TRANSPORTER SUBUNIT DABA-RELATED"/>
    <property type="match status" value="1"/>
</dbReference>
<evidence type="ECO:0000256" key="4">
    <source>
        <dbReference type="ARBA" id="ARBA00022833"/>
    </source>
</evidence>
<dbReference type="GO" id="GO:0046872">
    <property type="term" value="F:metal ion binding"/>
    <property type="evidence" value="ECO:0007669"/>
    <property type="project" value="UniProtKB-KW"/>
</dbReference>
<dbReference type="PATRIC" id="fig|1249552.3.peg.385"/>
<dbReference type="STRING" id="1249552.PS2015_378"/>